<feature type="domain" description="Hemerythrin-like" evidence="1">
    <location>
        <begin position="6"/>
        <end position="78"/>
    </location>
</feature>
<dbReference type="Proteomes" id="UP000325395">
    <property type="component" value="Unassembled WGS sequence"/>
</dbReference>
<gene>
    <name evidence="2" type="ORF">BDV36DRAFT_262810</name>
</gene>
<evidence type="ECO:0000313" key="3">
    <source>
        <dbReference type="Proteomes" id="UP000325395"/>
    </source>
</evidence>
<accession>A0ABQ6WES9</accession>
<evidence type="ECO:0000259" key="1">
    <source>
        <dbReference type="Pfam" id="PF01814"/>
    </source>
</evidence>
<evidence type="ECO:0000313" key="2">
    <source>
        <dbReference type="EMBL" id="KAE8415590.1"/>
    </source>
</evidence>
<dbReference type="Gene3D" id="1.20.120.520">
    <property type="entry name" value="nmb1532 protein domain like"/>
    <property type="match status" value="1"/>
</dbReference>
<dbReference type="PANTHER" id="PTHR35585:SF3">
    <property type="entry name" value="HEMERYTHRIN-LIKE DOMAIN-CONTAINING PROTEIN"/>
    <property type="match status" value="1"/>
</dbReference>
<sequence length="83" mass="9809">MAPRVSDAIKEDHRELEQYYDRITQSTDQDEQTRYQNLFTWELARHSIGEELVIYPAMEEHVANGKALAEKDRREHQSVSYIA</sequence>
<dbReference type="InterPro" id="IPR012312">
    <property type="entry name" value="Hemerythrin-like"/>
</dbReference>
<dbReference type="PANTHER" id="PTHR35585">
    <property type="entry name" value="HHE DOMAIN PROTEIN (AFU_ORTHOLOGUE AFUA_4G00730)"/>
    <property type="match status" value="1"/>
</dbReference>
<reference evidence="2 3" key="1">
    <citation type="submission" date="2019-04" db="EMBL/GenBank/DDBJ databases">
        <authorList>
            <consortium name="DOE Joint Genome Institute"/>
            <person name="Mondo S."/>
            <person name="Kjaerbolling I."/>
            <person name="Vesth T."/>
            <person name="Frisvad J.C."/>
            <person name="Nybo J.L."/>
            <person name="Theobald S."/>
            <person name="Kildgaard S."/>
            <person name="Isbrandt T."/>
            <person name="Kuo A."/>
            <person name="Sato A."/>
            <person name="Lyhne E.K."/>
            <person name="Kogle M.E."/>
            <person name="Wiebenga A."/>
            <person name="Kun R.S."/>
            <person name="Lubbers R.J."/>
            <person name="Makela M.R."/>
            <person name="Barry K."/>
            <person name="Chovatia M."/>
            <person name="Clum A."/>
            <person name="Daum C."/>
            <person name="Haridas S."/>
            <person name="He G."/>
            <person name="LaButti K."/>
            <person name="Lipzen A."/>
            <person name="Riley R."/>
            <person name="Salamov A."/>
            <person name="Simmons B.A."/>
            <person name="Magnuson J.K."/>
            <person name="Henrissat B."/>
            <person name="Mortensen U.H."/>
            <person name="Larsen T.O."/>
            <person name="Devries R.P."/>
            <person name="Grigoriev I.V."/>
            <person name="Machida M."/>
            <person name="Baker S.E."/>
            <person name="Andersen M.R."/>
            <person name="Cantor M.N."/>
            <person name="Hua S.X."/>
        </authorList>
    </citation>
    <scope>NUCLEOTIDE SEQUENCE [LARGE SCALE GENOMIC DNA]</scope>
    <source>
        <strain evidence="2 3">CBS 117616</strain>
    </source>
</reference>
<dbReference type="EMBL" id="ML735765">
    <property type="protein sequence ID" value="KAE8415590.1"/>
    <property type="molecule type" value="Genomic_DNA"/>
</dbReference>
<name>A0ABQ6WES9_9EURO</name>
<organism evidence="2 3">
    <name type="scientific">Aspergillus pseudocaelatus</name>
    <dbReference type="NCBI Taxonomy" id="1825620"/>
    <lineage>
        <taxon>Eukaryota</taxon>
        <taxon>Fungi</taxon>
        <taxon>Dikarya</taxon>
        <taxon>Ascomycota</taxon>
        <taxon>Pezizomycotina</taxon>
        <taxon>Eurotiomycetes</taxon>
        <taxon>Eurotiomycetidae</taxon>
        <taxon>Eurotiales</taxon>
        <taxon>Aspergillaceae</taxon>
        <taxon>Aspergillus</taxon>
        <taxon>Aspergillus subgen. Circumdati</taxon>
    </lineage>
</organism>
<protein>
    <recommendedName>
        <fullName evidence="1">Hemerythrin-like domain-containing protein</fullName>
    </recommendedName>
</protein>
<proteinExistence type="predicted"/>
<dbReference type="Pfam" id="PF01814">
    <property type="entry name" value="Hemerythrin"/>
    <property type="match status" value="1"/>
</dbReference>
<keyword evidence="3" id="KW-1185">Reference proteome</keyword>